<dbReference type="Pfam" id="PF01323">
    <property type="entry name" value="DSBA"/>
    <property type="match status" value="1"/>
</dbReference>
<dbReference type="Gene3D" id="3.40.30.10">
    <property type="entry name" value="Glutaredoxin"/>
    <property type="match status" value="1"/>
</dbReference>
<comment type="caution">
    <text evidence="2">The sequence shown here is derived from an EMBL/GenBank/DDBJ whole genome shotgun (WGS) entry which is preliminary data.</text>
</comment>
<dbReference type="CDD" id="cd03024">
    <property type="entry name" value="DsbA_FrnE"/>
    <property type="match status" value="1"/>
</dbReference>
<dbReference type="EMBL" id="BAABEY010000028">
    <property type="protein sequence ID" value="GAA4442711.1"/>
    <property type="molecule type" value="Genomic_DNA"/>
</dbReference>
<proteinExistence type="predicted"/>
<dbReference type="InterPro" id="IPR001853">
    <property type="entry name" value="DSBA-like_thioredoxin_dom"/>
</dbReference>
<dbReference type="InterPro" id="IPR036249">
    <property type="entry name" value="Thioredoxin-like_sf"/>
</dbReference>
<dbReference type="RefSeq" id="WP_345030626.1">
    <property type="nucleotide sequence ID" value="NZ_BAABEY010000028.1"/>
</dbReference>
<dbReference type="PANTHER" id="PTHR13887">
    <property type="entry name" value="GLUTATHIONE S-TRANSFERASE KAPPA"/>
    <property type="match status" value="1"/>
</dbReference>
<dbReference type="Proteomes" id="UP001501508">
    <property type="component" value="Unassembled WGS sequence"/>
</dbReference>
<dbReference type="SUPFAM" id="SSF52833">
    <property type="entry name" value="Thioredoxin-like"/>
    <property type="match status" value="1"/>
</dbReference>
<protein>
    <submittedName>
        <fullName evidence="2">DsbA family oxidoreductase</fullName>
    </submittedName>
</protein>
<sequence>MKVEIWSDVMCPFCYIGKHHYEEALASFEEGKRIETVWKSFQLDPSIPKNAPGTDTYTYLSERKGLSPEQAREMSDNLAHRAAEEGLQMNFEKVVVANTFDAHRLIHLAQESGMGSEMEEKLFEAHFVSGKDVSDRAVLAELGQSLGLKGEDVADMFESGRLSEEVKSDVKEGAQLGLTGVPFFVFNRKYAVSGAQPVERFVQALSKAFSEWEAQNPPVVLTRVGDGPSCSPESGCA</sequence>
<evidence type="ECO:0000313" key="2">
    <source>
        <dbReference type="EMBL" id="GAA4442711.1"/>
    </source>
</evidence>
<evidence type="ECO:0000313" key="3">
    <source>
        <dbReference type="Proteomes" id="UP001501508"/>
    </source>
</evidence>
<reference evidence="3" key="1">
    <citation type="journal article" date="2019" name="Int. J. Syst. Evol. Microbiol.">
        <title>The Global Catalogue of Microorganisms (GCM) 10K type strain sequencing project: providing services to taxonomists for standard genome sequencing and annotation.</title>
        <authorList>
            <consortium name="The Broad Institute Genomics Platform"/>
            <consortium name="The Broad Institute Genome Sequencing Center for Infectious Disease"/>
            <person name="Wu L."/>
            <person name="Ma J."/>
        </authorList>
    </citation>
    <scope>NUCLEOTIDE SEQUENCE [LARGE SCALE GENOMIC DNA]</scope>
    <source>
        <strain evidence="3">JCM 31920</strain>
    </source>
</reference>
<evidence type="ECO:0000259" key="1">
    <source>
        <dbReference type="Pfam" id="PF01323"/>
    </source>
</evidence>
<name>A0ABP8M3M5_9BACT</name>
<feature type="domain" description="DSBA-like thioredoxin" evidence="1">
    <location>
        <begin position="3"/>
        <end position="205"/>
    </location>
</feature>
<dbReference type="PANTHER" id="PTHR13887:SF41">
    <property type="entry name" value="THIOREDOXIN SUPERFAMILY PROTEIN"/>
    <property type="match status" value="1"/>
</dbReference>
<keyword evidence="3" id="KW-1185">Reference proteome</keyword>
<organism evidence="2 3">
    <name type="scientific">Ravibacter arvi</name>
    <dbReference type="NCBI Taxonomy" id="2051041"/>
    <lineage>
        <taxon>Bacteria</taxon>
        <taxon>Pseudomonadati</taxon>
        <taxon>Bacteroidota</taxon>
        <taxon>Cytophagia</taxon>
        <taxon>Cytophagales</taxon>
        <taxon>Spirosomataceae</taxon>
        <taxon>Ravibacter</taxon>
    </lineage>
</organism>
<gene>
    <name evidence="2" type="ORF">GCM10023091_29970</name>
</gene>
<accession>A0ABP8M3M5</accession>